<name>A0A0D7KC83_9BURK</name>
<proteinExistence type="predicted"/>
<feature type="signal peptide" evidence="1">
    <location>
        <begin position="1"/>
        <end position="19"/>
    </location>
</feature>
<evidence type="ECO:0000259" key="2">
    <source>
        <dbReference type="Pfam" id="PF09917"/>
    </source>
</evidence>
<sequence>MYKAVAAIVLVASALPAWAQMTPEGLWRNIDDKTGEAKAEIRIRDTGAGGLLGVLEKRLSKDAKPDDVCKECTDDRKDKPVLGLEIIRGAKKADGKDVWEGGKILDPENGRNYTLRLTPIEGGKKLEVRGSIGPFGRTQTWIRIQ</sequence>
<evidence type="ECO:0000313" key="4">
    <source>
        <dbReference type="Proteomes" id="UP000032566"/>
    </source>
</evidence>
<keyword evidence="4" id="KW-1185">Reference proteome</keyword>
<dbReference type="EMBL" id="JXYQ01000008">
    <property type="protein sequence ID" value="KJA12001.1"/>
    <property type="molecule type" value="Genomic_DNA"/>
</dbReference>
<organism evidence="3 4">
    <name type="scientific">Acidovorax temperans</name>
    <dbReference type="NCBI Taxonomy" id="80878"/>
    <lineage>
        <taxon>Bacteria</taxon>
        <taxon>Pseudomonadati</taxon>
        <taxon>Pseudomonadota</taxon>
        <taxon>Betaproteobacteria</taxon>
        <taxon>Burkholderiales</taxon>
        <taxon>Comamonadaceae</taxon>
        <taxon>Acidovorax</taxon>
    </lineage>
</organism>
<dbReference type="STRING" id="80878.RP29_03360"/>
<dbReference type="Gene3D" id="2.40.128.520">
    <property type="match status" value="1"/>
</dbReference>
<protein>
    <recommendedName>
        <fullName evidence="2">DUF2147 domain-containing protein</fullName>
    </recommendedName>
</protein>
<keyword evidence="1" id="KW-0732">Signal</keyword>
<dbReference type="Pfam" id="PF09917">
    <property type="entry name" value="DUF2147"/>
    <property type="match status" value="1"/>
</dbReference>
<dbReference type="InterPro" id="IPR019223">
    <property type="entry name" value="DUF2147"/>
</dbReference>
<evidence type="ECO:0000313" key="3">
    <source>
        <dbReference type="EMBL" id="KJA12001.1"/>
    </source>
</evidence>
<dbReference type="OrthoDB" id="9814399at2"/>
<dbReference type="PANTHER" id="PTHR36919:SF3">
    <property type="entry name" value="BLL5882 PROTEIN"/>
    <property type="match status" value="1"/>
</dbReference>
<dbReference type="Proteomes" id="UP000032566">
    <property type="component" value="Unassembled WGS sequence"/>
</dbReference>
<dbReference type="PANTHER" id="PTHR36919">
    <property type="entry name" value="BLR1215 PROTEIN"/>
    <property type="match status" value="1"/>
</dbReference>
<reference evidence="3 4" key="1">
    <citation type="submission" date="2014-12" db="EMBL/GenBank/DDBJ databases">
        <title>Isolation of bacteria from lake water.</title>
        <authorList>
            <person name="Sheng K.-Y."/>
            <person name="Chin P.-S."/>
            <person name="Chan K.-G."/>
            <person name="Tan G.S."/>
        </authorList>
    </citation>
    <scope>NUCLEOTIDE SEQUENCE [LARGE SCALE GENOMIC DNA]</scope>
    <source>
        <strain evidence="3 4">KY4</strain>
    </source>
</reference>
<evidence type="ECO:0000256" key="1">
    <source>
        <dbReference type="SAM" id="SignalP"/>
    </source>
</evidence>
<dbReference type="RefSeq" id="WP_044395767.1">
    <property type="nucleotide sequence ID" value="NZ_CP117193.1"/>
</dbReference>
<feature type="domain" description="DUF2147" evidence="2">
    <location>
        <begin position="25"/>
        <end position="143"/>
    </location>
</feature>
<dbReference type="PATRIC" id="fig|80878.5.peg.4001"/>
<gene>
    <name evidence="3" type="ORF">RP29_03360</name>
</gene>
<accession>A0A0D7KC83</accession>
<comment type="caution">
    <text evidence="3">The sequence shown here is derived from an EMBL/GenBank/DDBJ whole genome shotgun (WGS) entry which is preliminary data.</text>
</comment>
<dbReference type="AlphaFoldDB" id="A0A0D7KC83"/>
<feature type="chain" id="PRO_5002320906" description="DUF2147 domain-containing protein" evidence="1">
    <location>
        <begin position="20"/>
        <end position="145"/>
    </location>
</feature>